<keyword evidence="2" id="KW-1185">Reference proteome</keyword>
<dbReference type="EMBL" id="JAQQWM010000005">
    <property type="protein sequence ID" value="KAK8063757.1"/>
    <property type="molecule type" value="Genomic_DNA"/>
</dbReference>
<reference evidence="1 2" key="1">
    <citation type="submission" date="2023-01" db="EMBL/GenBank/DDBJ databases">
        <title>Analysis of 21 Apiospora genomes using comparative genomics revels a genus with tremendous synthesis potential of carbohydrate active enzymes and secondary metabolites.</title>
        <authorList>
            <person name="Sorensen T."/>
        </authorList>
    </citation>
    <scope>NUCLEOTIDE SEQUENCE [LARGE SCALE GENOMIC DNA]</scope>
    <source>
        <strain evidence="1 2">CBS 83171</strain>
    </source>
</reference>
<evidence type="ECO:0000313" key="1">
    <source>
        <dbReference type="EMBL" id="KAK8063757.1"/>
    </source>
</evidence>
<proteinExistence type="predicted"/>
<accession>A0ABR1UYI5</accession>
<comment type="caution">
    <text evidence="1">The sequence shown here is derived from an EMBL/GenBank/DDBJ whole genome shotgun (WGS) entry which is preliminary data.</text>
</comment>
<organism evidence="1 2">
    <name type="scientific">Apiospora saccharicola</name>
    <dbReference type="NCBI Taxonomy" id="335842"/>
    <lineage>
        <taxon>Eukaryota</taxon>
        <taxon>Fungi</taxon>
        <taxon>Dikarya</taxon>
        <taxon>Ascomycota</taxon>
        <taxon>Pezizomycotina</taxon>
        <taxon>Sordariomycetes</taxon>
        <taxon>Xylariomycetidae</taxon>
        <taxon>Amphisphaeriales</taxon>
        <taxon>Apiosporaceae</taxon>
        <taxon>Apiospora</taxon>
    </lineage>
</organism>
<dbReference type="Proteomes" id="UP001446871">
    <property type="component" value="Unassembled WGS sequence"/>
</dbReference>
<gene>
    <name evidence="1" type="ORF">PG996_008409</name>
</gene>
<evidence type="ECO:0000313" key="2">
    <source>
        <dbReference type="Proteomes" id="UP001446871"/>
    </source>
</evidence>
<sequence>MPSAIDLSNPGWLSTSLIRPLGLGLGFLEGAYHTVGYAQVKRGVTISEYLDMPTMPSSSTIRIEMEASCNPKCPSKTGQAS</sequence>
<protein>
    <submittedName>
        <fullName evidence="1">Uncharacterized protein</fullName>
    </submittedName>
</protein>
<name>A0ABR1UYI5_9PEZI</name>